<comment type="caution">
    <text evidence="2">The sequence shown here is derived from an EMBL/GenBank/DDBJ whole genome shotgun (WGS) entry which is preliminary data.</text>
</comment>
<dbReference type="RefSeq" id="WP_344545381.1">
    <property type="nucleotide sequence ID" value="NZ_BAAATD010000007.1"/>
</dbReference>
<feature type="region of interest" description="Disordered" evidence="1">
    <location>
        <begin position="46"/>
        <end position="67"/>
    </location>
</feature>
<evidence type="ECO:0000256" key="1">
    <source>
        <dbReference type="SAM" id="MobiDB-lite"/>
    </source>
</evidence>
<organism evidence="2 3">
    <name type="scientific">Actinomadura fulvescens</name>
    <dbReference type="NCBI Taxonomy" id="46160"/>
    <lineage>
        <taxon>Bacteria</taxon>
        <taxon>Bacillati</taxon>
        <taxon>Actinomycetota</taxon>
        <taxon>Actinomycetes</taxon>
        <taxon>Streptosporangiales</taxon>
        <taxon>Thermomonosporaceae</taxon>
        <taxon>Actinomadura</taxon>
    </lineage>
</organism>
<reference evidence="3" key="1">
    <citation type="journal article" date="2019" name="Int. J. Syst. Evol. Microbiol.">
        <title>The Global Catalogue of Microorganisms (GCM) 10K type strain sequencing project: providing services to taxonomists for standard genome sequencing and annotation.</title>
        <authorList>
            <consortium name="The Broad Institute Genomics Platform"/>
            <consortium name="The Broad Institute Genome Sequencing Center for Infectious Disease"/>
            <person name="Wu L."/>
            <person name="Ma J."/>
        </authorList>
    </citation>
    <scope>NUCLEOTIDE SEQUENCE [LARGE SCALE GENOMIC DNA]</scope>
    <source>
        <strain evidence="3">JCM 6833</strain>
    </source>
</reference>
<gene>
    <name evidence="2" type="ORF">GCM10010411_55550</name>
</gene>
<proteinExistence type="predicted"/>
<sequence>MGWLQRDTRGRHVACTLDGPVPDPASTVVEAVMALFAALYAPAPLPDLGPDARTPRRPRARPARERPLRPYTAAQIAAAALDPPRLEGGGYAVVVDDYGERVVLGHVRRTGRHWQATTPDRRQRVLVHRAATRTEAIDTLLAAPGPLWGDPAETIVHDMNAA</sequence>
<keyword evidence="3" id="KW-1185">Reference proteome</keyword>
<dbReference type="EMBL" id="BAAATD010000007">
    <property type="protein sequence ID" value="GAA2613516.1"/>
    <property type="molecule type" value="Genomic_DNA"/>
</dbReference>
<accession>A0ABP6CC88</accession>
<name>A0ABP6CC88_9ACTN</name>
<protein>
    <submittedName>
        <fullName evidence="2">Uncharacterized protein</fullName>
    </submittedName>
</protein>
<evidence type="ECO:0000313" key="3">
    <source>
        <dbReference type="Proteomes" id="UP001501509"/>
    </source>
</evidence>
<evidence type="ECO:0000313" key="2">
    <source>
        <dbReference type="EMBL" id="GAA2613516.1"/>
    </source>
</evidence>
<dbReference type="Proteomes" id="UP001501509">
    <property type="component" value="Unassembled WGS sequence"/>
</dbReference>